<dbReference type="GO" id="GO:0005737">
    <property type="term" value="C:cytoplasm"/>
    <property type="evidence" value="ECO:0007669"/>
    <property type="project" value="TreeGrafter"/>
</dbReference>
<evidence type="ECO:0000313" key="3">
    <source>
        <dbReference type="Proteomes" id="UP000320421"/>
    </source>
</evidence>
<feature type="domain" description="Methyltransferase" evidence="1">
    <location>
        <begin position="164"/>
        <end position="302"/>
    </location>
</feature>
<evidence type="ECO:0000313" key="2">
    <source>
        <dbReference type="EMBL" id="QDT23718.1"/>
    </source>
</evidence>
<keyword evidence="3" id="KW-1185">Reference proteome</keyword>
<accession>A0A517PWG4</accession>
<dbReference type="Proteomes" id="UP000320421">
    <property type="component" value="Chromosome"/>
</dbReference>
<dbReference type="OrthoDB" id="5502211at2"/>
<dbReference type="Pfam" id="PF13679">
    <property type="entry name" value="Methyltransf_32"/>
    <property type="match status" value="1"/>
</dbReference>
<evidence type="ECO:0000259" key="1">
    <source>
        <dbReference type="Pfam" id="PF13679"/>
    </source>
</evidence>
<dbReference type="AlphaFoldDB" id="A0A517PWG4"/>
<sequence>MNPQPSHPEAGLPSLVIKALQEGNCIQMVLSKPIKKKAAARRKVSIRPVLIRDKQHYQLSFTRGQQEVHENLLPGETIQRVEQLWEDLFLEGYLFTNEADYHLQKTNKGSVQLKKHAPTKAQPEQVTSHNRAKQYLIPEGVHCPFLEEIGVMSRNGKVKAAQYRKFRQINRYLEFINDIVAALPEDGTLRITDFGCGKSYLTFATHHFFTSILQRDVNITGLDLKRSVVEHCQQIAENLDCRGLSFKTGDIAAFQNEQGHCDLSISLHACDTATDAALAAAVQADASVILAVPCCQNEIYQQITSQSAEGLLKHGILKEKTAALLTDALRSQVLEICGYRTQVIEFIDTQHTPKNLLIKAVKRTAPLTDSDLQQAVEEYESLKTQFGIPAFALERSLGDHFKQLCQSAVKDSAG</sequence>
<gene>
    <name evidence="2" type="ORF">HG66A1_55420</name>
</gene>
<dbReference type="PANTHER" id="PTHR13369">
    <property type="match status" value="1"/>
</dbReference>
<dbReference type="PANTHER" id="PTHR13369:SF3">
    <property type="entry name" value="METHYLTRANSFERASE DOMAIN-CONTAINING PROTEIN"/>
    <property type="match status" value="1"/>
</dbReference>
<dbReference type="Gene3D" id="3.40.50.150">
    <property type="entry name" value="Vaccinia Virus protein VP39"/>
    <property type="match status" value="1"/>
</dbReference>
<proteinExistence type="predicted"/>
<protein>
    <recommendedName>
        <fullName evidence="1">Methyltransferase domain-containing protein</fullName>
    </recommendedName>
</protein>
<dbReference type="InterPro" id="IPR025714">
    <property type="entry name" value="Methyltranfer_dom"/>
</dbReference>
<dbReference type="EMBL" id="CP036266">
    <property type="protein sequence ID" value="QDT23718.1"/>
    <property type="molecule type" value="Genomic_DNA"/>
</dbReference>
<dbReference type="RefSeq" id="WP_145191541.1">
    <property type="nucleotide sequence ID" value="NZ_CP036266.1"/>
</dbReference>
<dbReference type="InterPro" id="IPR029063">
    <property type="entry name" value="SAM-dependent_MTases_sf"/>
</dbReference>
<dbReference type="SUPFAM" id="SSF53335">
    <property type="entry name" value="S-adenosyl-L-methionine-dependent methyltransferases"/>
    <property type="match status" value="1"/>
</dbReference>
<name>A0A517PWG4_9PLAN</name>
<organism evidence="2 3">
    <name type="scientific">Gimesia chilikensis</name>
    <dbReference type="NCBI Taxonomy" id="2605989"/>
    <lineage>
        <taxon>Bacteria</taxon>
        <taxon>Pseudomonadati</taxon>
        <taxon>Planctomycetota</taxon>
        <taxon>Planctomycetia</taxon>
        <taxon>Planctomycetales</taxon>
        <taxon>Planctomycetaceae</taxon>
        <taxon>Gimesia</taxon>
    </lineage>
</organism>
<reference evidence="2 3" key="1">
    <citation type="submission" date="2019-02" db="EMBL/GenBank/DDBJ databases">
        <title>Deep-cultivation of Planctomycetes and their phenomic and genomic characterization uncovers novel biology.</title>
        <authorList>
            <person name="Wiegand S."/>
            <person name="Jogler M."/>
            <person name="Boedeker C."/>
            <person name="Pinto D."/>
            <person name="Vollmers J."/>
            <person name="Rivas-Marin E."/>
            <person name="Kohn T."/>
            <person name="Peeters S.H."/>
            <person name="Heuer A."/>
            <person name="Rast P."/>
            <person name="Oberbeckmann S."/>
            <person name="Bunk B."/>
            <person name="Jeske O."/>
            <person name="Meyerdierks A."/>
            <person name="Storesund J.E."/>
            <person name="Kallscheuer N."/>
            <person name="Luecker S."/>
            <person name="Lage O.M."/>
            <person name="Pohl T."/>
            <person name="Merkel B.J."/>
            <person name="Hornburger P."/>
            <person name="Mueller R.-W."/>
            <person name="Bruemmer F."/>
            <person name="Labrenz M."/>
            <person name="Spormann A.M."/>
            <person name="Op den Camp H."/>
            <person name="Overmann J."/>
            <person name="Amann R."/>
            <person name="Jetten M.S.M."/>
            <person name="Mascher T."/>
            <person name="Medema M.H."/>
            <person name="Devos D.P."/>
            <person name="Kaster A.-K."/>
            <person name="Ovreas L."/>
            <person name="Rohde M."/>
            <person name="Galperin M.Y."/>
            <person name="Jogler C."/>
        </authorList>
    </citation>
    <scope>NUCLEOTIDE SEQUENCE [LARGE SCALE GENOMIC DNA]</scope>
    <source>
        <strain evidence="2 3">HG66A1</strain>
    </source>
</reference>